<proteinExistence type="predicted"/>
<name>A0ABZ0PMU6_9PROT</name>
<feature type="signal peptide" evidence="1">
    <location>
        <begin position="1"/>
        <end position="22"/>
    </location>
</feature>
<feature type="chain" id="PRO_5047510614" evidence="1">
    <location>
        <begin position="23"/>
        <end position="229"/>
    </location>
</feature>
<evidence type="ECO:0000313" key="3">
    <source>
        <dbReference type="Proteomes" id="UP001305521"/>
    </source>
</evidence>
<dbReference type="RefSeq" id="WP_318650996.1">
    <property type="nucleotide sequence ID" value="NZ_CP137852.1"/>
</dbReference>
<keyword evidence="3" id="KW-1185">Reference proteome</keyword>
<gene>
    <name evidence="2" type="ORF">R9Z33_09215</name>
</gene>
<dbReference type="InterPro" id="IPR010607">
    <property type="entry name" value="DUF1194"/>
</dbReference>
<keyword evidence="1" id="KW-0732">Signal</keyword>
<dbReference type="Pfam" id="PF06707">
    <property type="entry name" value="DUF1194"/>
    <property type="match status" value="1"/>
</dbReference>
<protein>
    <submittedName>
        <fullName evidence="2">DUF1194 domain-containing protein</fullName>
    </submittedName>
</protein>
<reference evidence="2 3" key="1">
    <citation type="submission" date="2023-11" db="EMBL/GenBank/DDBJ databases">
        <title>Arctic aerobic anoxygenic photoheterotroph Sediminicoccus rosea KRV36 adapts its photosynthesis to long days of polar summer.</title>
        <authorList>
            <person name="Tomasch J."/>
            <person name="Kopejtka K."/>
            <person name="Bily T."/>
            <person name="Gardiner A.T."/>
            <person name="Gardian Z."/>
            <person name="Shivaramu S."/>
            <person name="Koblizek M."/>
            <person name="Engelhardt F."/>
            <person name="Kaftan D."/>
        </authorList>
    </citation>
    <scope>NUCLEOTIDE SEQUENCE [LARGE SCALE GENOMIC DNA]</scope>
    <source>
        <strain evidence="2 3">R-30</strain>
    </source>
</reference>
<evidence type="ECO:0000313" key="2">
    <source>
        <dbReference type="EMBL" id="WPB87039.1"/>
    </source>
</evidence>
<sequence>MAISRRGVLVAPAVVAASPALAQEALDMLLVLAMDASGSIGEEEFRLQREGYAEALTHPQVIAAIRSKRRGAMGIAMIEWGSPGGSQTIVDWMRVSDLASAQALADALLAAPRTQQSYNAIGDAIHHASHLLREGPFTAEQLVIDVSGDGPDLRSLRPAPIARDIVVRRGMVVNALAIAVAGQVTRGGETLEEHYRRDVMGGPGAFVITAESRRDIARALRAKLIREMA</sequence>
<organism evidence="2 3">
    <name type="scientific">Sediminicoccus rosea</name>
    <dbReference type="NCBI Taxonomy" id="1225128"/>
    <lineage>
        <taxon>Bacteria</taxon>
        <taxon>Pseudomonadati</taxon>
        <taxon>Pseudomonadota</taxon>
        <taxon>Alphaproteobacteria</taxon>
        <taxon>Acetobacterales</taxon>
        <taxon>Roseomonadaceae</taxon>
        <taxon>Sediminicoccus</taxon>
    </lineage>
</organism>
<dbReference type="Proteomes" id="UP001305521">
    <property type="component" value="Chromosome"/>
</dbReference>
<dbReference type="EMBL" id="CP137852">
    <property type="protein sequence ID" value="WPB87039.1"/>
    <property type="molecule type" value="Genomic_DNA"/>
</dbReference>
<dbReference type="SUPFAM" id="SSF53300">
    <property type="entry name" value="vWA-like"/>
    <property type="match status" value="1"/>
</dbReference>
<dbReference type="InterPro" id="IPR036465">
    <property type="entry name" value="vWFA_dom_sf"/>
</dbReference>
<evidence type="ECO:0000256" key="1">
    <source>
        <dbReference type="SAM" id="SignalP"/>
    </source>
</evidence>
<accession>A0ABZ0PMU6</accession>